<evidence type="ECO:0000313" key="8">
    <source>
        <dbReference type="Proteomes" id="UP001190700"/>
    </source>
</evidence>
<dbReference type="Pfam" id="PF08240">
    <property type="entry name" value="ADH_N"/>
    <property type="match status" value="1"/>
</dbReference>
<dbReference type="SUPFAM" id="SSF50129">
    <property type="entry name" value="GroES-like"/>
    <property type="match status" value="1"/>
</dbReference>
<dbReference type="PANTHER" id="PTHR42683">
    <property type="entry name" value="ALDEHYDE REDUCTASE"/>
    <property type="match status" value="1"/>
</dbReference>
<evidence type="ECO:0000256" key="1">
    <source>
        <dbReference type="ARBA" id="ARBA00001947"/>
    </source>
</evidence>
<evidence type="ECO:0000256" key="3">
    <source>
        <dbReference type="ARBA" id="ARBA00022833"/>
    </source>
</evidence>
<protein>
    <recommendedName>
        <fullName evidence="6">Enoyl reductase (ER) domain-containing protein</fullName>
    </recommendedName>
</protein>
<dbReference type="Proteomes" id="UP001190700">
    <property type="component" value="Unassembled WGS sequence"/>
</dbReference>
<dbReference type="InterPro" id="IPR036291">
    <property type="entry name" value="NAD(P)-bd_dom_sf"/>
</dbReference>
<keyword evidence="3 5" id="KW-0862">Zinc</keyword>
<dbReference type="PROSITE" id="PS00059">
    <property type="entry name" value="ADH_ZINC"/>
    <property type="match status" value="1"/>
</dbReference>
<dbReference type="Gene3D" id="3.40.50.720">
    <property type="entry name" value="NAD(P)-binding Rossmann-like Domain"/>
    <property type="match status" value="1"/>
</dbReference>
<dbReference type="InterPro" id="IPR020843">
    <property type="entry name" value="ER"/>
</dbReference>
<dbReference type="SMART" id="SM00829">
    <property type="entry name" value="PKS_ER"/>
    <property type="match status" value="1"/>
</dbReference>
<organism evidence="7 8">
    <name type="scientific">Cymbomonas tetramitiformis</name>
    <dbReference type="NCBI Taxonomy" id="36881"/>
    <lineage>
        <taxon>Eukaryota</taxon>
        <taxon>Viridiplantae</taxon>
        <taxon>Chlorophyta</taxon>
        <taxon>Pyramimonadophyceae</taxon>
        <taxon>Pyramimonadales</taxon>
        <taxon>Pyramimonadaceae</taxon>
        <taxon>Cymbomonas</taxon>
    </lineage>
</organism>
<keyword evidence="4" id="KW-0560">Oxidoreductase</keyword>
<dbReference type="EMBL" id="LGRX02035760">
    <property type="protein sequence ID" value="KAK3233284.1"/>
    <property type="molecule type" value="Genomic_DNA"/>
</dbReference>
<keyword evidence="8" id="KW-1185">Reference proteome</keyword>
<evidence type="ECO:0000256" key="4">
    <source>
        <dbReference type="ARBA" id="ARBA00023002"/>
    </source>
</evidence>
<dbReference type="InterPro" id="IPR011032">
    <property type="entry name" value="GroES-like_sf"/>
</dbReference>
<comment type="cofactor">
    <cofactor evidence="1 5">
        <name>Zn(2+)</name>
        <dbReference type="ChEBI" id="CHEBI:29105"/>
    </cofactor>
</comment>
<sequence>MAWTGDTQAIGVTGIWGPSQPFEKLSITRYDPGEYDICFHVKFCGVCHSDIHTAKNDLGGAVFPVIPGHELAGVVAKVGSKVKKFQVGDHIGVGCFVDSCLDCAECSAGDEQYCSKGMTLTYNSAPTHGRCGPPNPDVRTYGGYTNKMVIHERFAIKLPNTYPLEKAGPLMCAAITLWDPLRHWKVGPGSRVGIAGIGGLGHMGVKLARALGAEVTAITSSPGKVESAKAMGADHVVVSSDPESVKAATKSLDLILNTISAGHDVMNYVPLLDTNGSIVQLGLVTQPHTVNQLPLIFGRKSIAGSVIAGIKSTQLCIDFCAKMNIEPEVVIKPVSEIDAIYNILDTKNDGAMRYVLDMSTI</sequence>
<evidence type="ECO:0000256" key="5">
    <source>
        <dbReference type="RuleBase" id="RU361277"/>
    </source>
</evidence>
<dbReference type="InterPro" id="IPR013149">
    <property type="entry name" value="ADH-like_C"/>
</dbReference>
<comment type="caution">
    <text evidence="7">The sequence shown here is derived from an EMBL/GenBank/DDBJ whole genome shotgun (WGS) entry which is preliminary data.</text>
</comment>
<comment type="similarity">
    <text evidence="5">Belongs to the zinc-containing alcohol dehydrogenase family.</text>
</comment>
<dbReference type="Gene3D" id="3.90.180.10">
    <property type="entry name" value="Medium-chain alcohol dehydrogenases, catalytic domain"/>
    <property type="match status" value="1"/>
</dbReference>
<proteinExistence type="inferred from homology"/>
<feature type="domain" description="Enoyl reductase (ER)" evidence="6">
    <location>
        <begin position="20"/>
        <end position="356"/>
    </location>
</feature>
<keyword evidence="2 5" id="KW-0479">Metal-binding</keyword>
<dbReference type="FunFam" id="3.40.50.720:FF:000022">
    <property type="entry name" value="Cinnamyl alcohol dehydrogenase"/>
    <property type="match status" value="1"/>
</dbReference>
<evidence type="ECO:0000256" key="2">
    <source>
        <dbReference type="ARBA" id="ARBA00022723"/>
    </source>
</evidence>
<dbReference type="InterPro" id="IPR013154">
    <property type="entry name" value="ADH-like_N"/>
</dbReference>
<accession>A0AAE0BCQ9</accession>
<dbReference type="CDD" id="cd05283">
    <property type="entry name" value="CAD1"/>
    <property type="match status" value="1"/>
</dbReference>
<dbReference type="GO" id="GO:0016616">
    <property type="term" value="F:oxidoreductase activity, acting on the CH-OH group of donors, NAD or NADP as acceptor"/>
    <property type="evidence" value="ECO:0007669"/>
    <property type="project" value="InterPro"/>
</dbReference>
<evidence type="ECO:0000313" key="7">
    <source>
        <dbReference type="EMBL" id="KAK3233284.1"/>
    </source>
</evidence>
<reference evidence="7 8" key="1">
    <citation type="journal article" date="2015" name="Genome Biol. Evol.">
        <title>Comparative Genomics of a Bacterivorous Green Alga Reveals Evolutionary Causalities and Consequences of Phago-Mixotrophic Mode of Nutrition.</title>
        <authorList>
            <person name="Burns J.A."/>
            <person name="Paasch A."/>
            <person name="Narechania A."/>
            <person name="Kim E."/>
        </authorList>
    </citation>
    <scope>NUCLEOTIDE SEQUENCE [LARGE SCALE GENOMIC DNA]</scope>
    <source>
        <strain evidence="7 8">PLY_AMNH</strain>
    </source>
</reference>
<evidence type="ECO:0000259" key="6">
    <source>
        <dbReference type="SMART" id="SM00829"/>
    </source>
</evidence>
<name>A0AAE0BCQ9_9CHLO</name>
<gene>
    <name evidence="7" type="ORF">CYMTET_56409</name>
</gene>
<dbReference type="GO" id="GO:0008270">
    <property type="term" value="F:zinc ion binding"/>
    <property type="evidence" value="ECO:0007669"/>
    <property type="project" value="InterPro"/>
</dbReference>
<dbReference type="AlphaFoldDB" id="A0AAE0BCQ9"/>
<dbReference type="Pfam" id="PF00107">
    <property type="entry name" value="ADH_zinc_N"/>
    <property type="match status" value="1"/>
</dbReference>
<dbReference type="InterPro" id="IPR047109">
    <property type="entry name" value="CAD-like"/>
</dbReference>
<dbReference type="SUPFAM" id="SSF51735">
    <property type="entry name" value="NAD(P)-binding Rossmann-fold domains"/>
    <property type="match status" value="1"/>
</dbReference>
<dbReference type="InterPro" id="IPR002328">
    <property type="entry name" value="ADH_Zn_CS"/>
</dbReference>